<evidence type="ECO:0000313" key="2">
    <source>
        <dbReference type="Proteomes" id="UP000828251"/>
    </source>
</evidence>
<protein>
    <submittedName>
        <fullName evidence="1">Uncharacterized protein</fullName>
    </submittedName>
</protein>
<dbReference type="AlphaFoldDB" id="A0A9D3UK69"/>
<dbReference type="Proteomes" id="UP000828251">
    <property type="component" value="Unassembled WGS sequence"/>
</dbReference>
<dbReference type="EMBL" id="JAIQCV010000011">
    <property type="protein sequence ID" value="KAH1046455.1"/>
    <property type="molecule type" value="Genomic_DNA"/>
</dbReference>
<reference evidence="1 2" key="1">
    <citation type="journal article" date="2021" name="Plant Biotechnol. J.">
        <title>Multi-omics assisted identification of the key and species-specific regulatory components of drought-tolerant mechanisms in Gossypium stocksii.</title>
        <authorList>
            <person name="Yu D."/>
            <person name="Ke L."/>
            <person name="Zhang D."/>
            <person name="Wu Y."/>
            <person name="Sun Y."/>
            <person name="Mei J."/>
            <person name="Sun J."/>
            <person name="Sun Y."/>
        </authorList>
    </citation>
    <scope>NUCLEOTIDE SEQUENCE [LARGE SCALE GENOMIC DNA]</scope>
    <source>
        <strain evidence="2">cv. E1</strain>
        <tissue evidence="1">Leaf</tissue>
    </source>
</reference>
<keyword evidence="2" id="KW-1185">Reference proteome</keyword>
<proteinExistence type="predicted"/>
<gene>
    <name evidence="1" type="ORF">J1N35_037239</name>
</gene>
<comment type="caution">
    <text evidence="1">The sequence shown here is derived from an EMBL/GenBank/DDBJ whole genome shotgun (WGS) entry which is preliminary data.</text>
</comment>
<accession>A0A9D3UK69</accession>
<evidence type="ECO:0000313" key="1">
    <source>
        <dbReference type="EMBL" id="KAH1046455.1"/>
    </source>
</evidence>
<sequence>MFQYCLQNLNPNSRWVTDCISWFDYYNIPSTSEAWPYNATSNLAQVLTRHIGEPPFFFYKVRGIRSYNWIITLPNTFSYYSSSSSLSWANSHIDCAGSSSNSHTMLDQAPYIDIITLLGEARAKERTTLAPLKKTTIKKKQKRPRIEEST</sequence>
<name>A0A9D3UK69_9ROSI</name>
<organism evidence="1 2">
    <name type="scientific">Gossypium stocksii</name>
    <dbReference type="NCBI Taxonomy" id="47602"/>
    <lineage>
        <taxon>Eukaryota</taxon>
        <taxon>Viridiplantae</taxon>
        <taxon>Streptophyta</taxon>
        <taxon>Embryophyta</taxon>
        <taxon>Tracheophyta</taxon>
        <taxon>Spermatophyta</taxon>
        <taxon>Magnoliopsida</taxon>
        <taxon>eudicotyledons</taxon>
        <taxon>Gunneridae</taxon>
        <taxon>Pentapetalae</taxon>
        <taxon>rosids</taxon>
        <taxon>malvids</taxon>
        <taxon>Malvales</taxon>
        <taxon>Malvaceae</taxon>
        <taxon>Malvoideae</taxon>
        <taxon>Gossypium</taxon>
    </lineage>
</organism>